<comment type="caution">
    <text evidence="2">The sequence shown here is derived from an EMBL/GenBank/DDBJ whole genome shotgun (WGS) entry which is preliminary data.</text>
</comment>
<accession>A0A5M8ICM7</accession>
<protein>
    <submittedName>
        <fullName evidence="2">Septum formation initiator family protein</fullName>
    </submittedName>
</protein>
<feature type="transmembrane region" description="Helical" evidence="1">
    <location>
        <begin position="20"/>
        <end position="40"/>
    </location>
</feature>
<organism evidence="2 4">
    <name type="scientific">Chlorobium phaeovibrioides</name>
    <dbReference type="NCBI Taxonomy" id="1094"/>
    <lineage>
        <taxon>Bacteria</taxon>
        <taxon>Pseudomonadati</taxon>
        <taxon>Chlorobiota</taxon>
        <taxon>Chlorobiia</taxon>
        <taxon>Chlorobiales</taxon>
        <taxon>Chlorobiaceae</taxon>
        <taxon>Chlorobium/Pelodictyon group</taxon>
        <taxon>Chlorobium</taxon>
    </lineage>
</organism>
<keyword evidence="5" id="KW-1185">Reference proteome</keyword>
<evidence type="ECO:0000313" key="2">
    <source>
        <dbReference type="EMBL" id="KAA6233168.1"/>
    </source>
</evidence>
<dbReference type="RefSeq" id="WP_151419630.1">
    <property type="nucleotide sequence ID" value="NZ_VMRG01000001.1"/>
</dbReference>
<keyword evidence="1" id="KW-0812">Transmembrane</keyword>
<reference evidence="2 4" key="1">
    <citation type="submission" date="2019-07" db="EMBL/GenBank/DDBJ databases">
        <title>Draft genome Sequence of Chlorobium phaeovibrioides sp. strain PhvTcv-s14, from the Phylum Chlorobi.</title>
        <authorList>
            <person name="Babenko V."/>
            <person name="Boldyreva D."/>
            <person name="Kanygina A."/>
            <person name="Selezneva O."/>
            <person name="Akopiyan T."/>
            <person name="Lunina O."/>
        </authorList>
    </citation>
    <scope>NUCLEOTIDE SEQUENCE [LARGE SCALE GENOMIC DNA]</scope>
    <source>
        <strain evidence="2 4">GrTcv12</strain>
    </source>
</reference>
<dbReference type="Proteomes" id="UP000489351">
    <property type="component" value="Unassembled WGS sequence"/>
</dbReference>
<dbReference type="Proteomes" id="UP000327458">
    <property type="component" value="Unassembled WGS sequence"/>
</dbReference>
<evidence type="ECO:0000313" key="5">
    <source>
        <dbReference type="Proteomes" id="UP000489351"/>
    </source>
</evidence>
<sequence length="101" mass="12050">MNAFIRWVWGYVRSNPKKLIAMAIAVMVAAVMLFDDYGLWRRVSMEAENRRLLEIQSDAERRMVENELRIRNAGNPDSVEKAARERYNFRREGERLYIIKK</sequence>
<reference evidence="3 5" key="2">
    <citation type="submission" date="2019-11" db="EMBL/GenBank/DDBJ databases">
        <title>Green- and brown-colored morphotypes of Chlorobia in the stratified aquatic ecosystems of Kandalaksha Gulf (White Sea): A model for study of the accessory genome evolution.</title>
        <authorList>
            <person name="Grouzdev D.S."/>
        </authorList>
    </citation>
    <scope>NUCLEOTIDE SEQUENCE [LARGE SCALE GENOMIC DNA]</scope>
    <source>
        <strain evidence="3 5">ZM</strain>
    </source>
</reference>
<gene>
    <name evidence="2" type="ORF">FP507_09070</name>
    <name evidence="3" type="ORF">GJ685_02035</name>
</gene>
<dbReference type="AlphaFoldDB" id="A0A5M8ICM7"/>
<dbReference type="EMBL" id="WUBZ01000004">
    <property type="protein sequence ID" value="MWV53845.1"/>
    <property type="molecule type" value="Genomic_DNA"/>
</dbReference>
<keyword evidence="1" id="KW-1133">Transmembrane helix</keyword>
<keyword evidence="1" id="KW-0472">Membrane</keyword>
<evidence type="ECO:0000313" key="4">
    <source>
        <dbReference type="Proteomes" id="UP000327458"/>
    </source>
</evidence>
<proteinExistence type="predicted"/>
<name>A0A5M8ICM7_CHLPH</name>
<evidence type="ECO:0000313" key="3">
    <source>
        <dbReference type="EMBL" id="MWV53845.1"/>
    </source>
</evidence>
<evidence type="ECO:0000256" key="1">
    <source>
        <dbReference type="SAM" id="Phobius"/>
    </source>
</evidence>
<dbReference type="EMBL" id="VMRG01000001">
    <property type="protein sequence ID" value="KAA6233168.1"/>
    <property type="molecule type" value="Genomic_DNA"/>
</dbReference>